<dbReference type="OMA" id="DWTQISI"/>
<dbReference type="PANTHER" id="PTHR13780">
    <property type="entry name" value="AMP-ACTIVATED PROTEIN KINASE, GAMMA REGULATORY SUBUNIT"/>
    <property type="match status" value="1"/>
</dbReference>
<dbReference type="GeneID" id="27720860"/>
<feature type="compositionally biased region" description="Polar residues" evidence="11">
    <location>
        <begin position="32"/>
        <end position="43"/>
    </location>
</feature>
<evidence type="ECO:0000256" key="5">
    <source>
        <dbReference type="ARBA" id="ARBA00020584"/>
    </source>
</evidence>
<dbReference type="GO" id="GO:0042149">
    <property type="term" value="P:cellular response to glucose starvation"/>
    <property type="evidence" value="ECO:0007669"/>
    <property type="project" value="UniProtKB-UniRule"/>
</dbReference>
<evidence type="ECO:0000256" key="6">
    <source>
        <dbReference type="ARBA" id="ARBA00022490"/>
    </source>
</evidence>
<dbReference type="HOGENOM" id="CLU_024459_0_0_1"/>
<dbReference type="OrthoDB" id="449052at2759"/>
<dbReference type="InterPro" id="IPR016711">
    <property type="entry name" value="Ssd23"/>
</dbReference>
<dbReference type="PIRSF" id="PIRSF018148">
    <property type="entry name" value="UCP018148_CBS_YBR214w"/>
    <property type="match status" value="1"/>
</dbReference>
<evidence type="ECO:0000256" key="8">
    <source>
        <dbReference type="ARBA" id="ARBA00023122"/>
    </source>
</evidence>
<comment type="similarity">
    <text evidence="3 9">Belongs to the SDS23 family.</text>
</comment>
<comment type="caution">
    <text evidence="13">The sequence shown here is derived from an EMBL/GenBank/DDBJ whole genome shotgun (WGS) entry which is preliminary data.</text>
</comment>
<name>A0A084GDR0_PSEDA</name>
<evidence type="ECO:0000313" key="14">
    <source>
        <dbReference type="Proteomes" id="UP000028545"/>
    </source>
</evidence>
<dbReference type="InterPro" id="IPR046342">
    <property type="entry name" value="CBS_dom_sf"/>
</dbReference>
<protein>
    <recommendedName>
        <fullName evidence="4">Protein SDS23</fullName>
    </recommendedName>
    <alternativeName>
        <fullName evidence="5">Protein sds23</fullName>
    </alternativeName>
</protein>
<gene>
    <name evidence="13" type="ORF">SAPIO_CDS1788</name>
</gene>
<evidence type="ECO:0000256" key="7">
    <source>
        <dbReference type="ARBA" id="ARBA00022737"/>
    </source>
</evidence>
<dbReference type="SMART" id="SM00116">
    <property type="entry name" value="CBS"/>
    <property type="match status" value="3"/>
</dbReference>
<reference evidence="13 14" key="1">
    <citation type="journal article" date="2014" name="Genome Announc.">
        <title>Draft genome sequence of the pathogenic fungus Scedosporium apiospermum.</title>
        <authorList>
            <person name="Vandeputte P."/>
            <person name="Ghamrawi S."/>
            <person name="Rechenmann M."/>
            <person name="Iltis A."/>
            <person name="Giraud S."/>
            <person name="Fleury M."/>
            <person name="Thornton C."/>
            <person name="Delhaes L."/>
            <person name="Meyer W."/>
            <person name="Papon N."/>
            <person name="Bouchara J.P."/>
        </authorList>
    </citation>
    <scope>NUCLEOTIDE SEQUENCE [LARGE SCALE GENOMIC DNA]</scope>
    <source>
        <strain evidence="13 14">IHEM 14462</strain>
    </source>
</reference>
<feature type="compositionally biased region" description="Low complexity" evidence="11">
    <location>
        <begin position="470"/>
        <end position="489"/>
    </location>
</feature>
<evidence type="ECO:0000256" key="10">
    <source>
        <dbReference type="PROSITE-ProRule" id="PRU00703"/>
    </source>
</evidence>
<dbReference type="PANTHER" id="PTHR13780:SF36">
    <property type="entry name" value="CBS DOMAIN-CONTAINING PROTEIN"/>
    <property type="match status" value="1"/>
</dbReference>
<evidence type="ECO:0000313" key="13">
    <source>
        <dbReference type="EMBL" id="KEZ45472.1"/>
    </source>
</evidence>
<dbReference type="AlphaFoldDB" id="A0A084GDR0"/>
<evidence type="ECO:0000256" key="3">
    <source>
        <dbReference type="ARBA" id="ARBA00006624"/>
    </source>
</evidence>
<dbReference type="Pfam" id="PF00571">
    <property type="entry name" value="CBS"/>
    <property type="match status" value="2"/>
</dbReference>
<comment type="subcellular location">
    <subcellularLocation>
        <location evidence="2 9">Cytoplasm</location>
    </subcellularLocation>
</comment>
<feature type="domain" description="CBS" evidence="12">
    <location>
        <begin position="269"/>
        <end position="326"/>
    </location>
</feature>
<dbReference type="PROSITE" id="PS51371">
    <property type="entry name" value="CBS"/>
    <property type="match status" value="1"/>
</dbReference>
<evidence type="ECO:0000256" key="9">
    <source>
        <dbReference type="PIRNR" id="PIRNR018148"/>
    </source>
</evidence>
<dbReference type="Proteomes" id="UP000028545">
    <property type="component" value="Unassembled WGS sequence"/>
</dbReference>
<evidence type="ECO:0000256" key="4">
    <source>
        <dbReference type="ARBA" id="ARBA00014106"/>
    </source>
</evidence>
<feature type="region of interest" description="Disordered" evidence="11">
    <location>
        <begin position="1"/>
        <end position="63"/>
    </location>
</feature>
<evidence type="ECO:0000256" key="2">
    <source>
        <dbReference type="ARBA" id="ARBA00004496"/>
    </source>
</evidence>
<comment type="function">
    <text evidence="1 9">Involved in DNA replication and cell separation.</text>
</comment>
<dbReference type="EMBL" id="JOWA01000077">
    <property type="protein sequence ID" value="KEZ45472.1"/>
    <property type="molecule type" value="Genomic_DNA"/>
</dbReference>
<dbReference type="InterPro" id="IPR050511">
    <property type="entry name" value="AMPK_gamma/SDS23_families"/>
</dbReference>
<dbReference type="VEuPathDB" id="FungiDB:SAPIO_CDS1788"/>
<keyword evidence="7" id="KW-0677">Repeat</keyword>
<accession>A0A084GDR0</accession>
<sequence>MEPVPPSSGERRARREPSTSSLASVASSHASTNLTSSHRQSFVDSLRNVPPSPRGQRHPSFTGIPPAVIQDLLSIPLSRKAADPRFAGRDWRDILVGELVSSSDVRWVTADTSVEDATKTLIKDNPENVVLVRGSEANQLEPTISTFDFNDLNAYLLVVVGLAKPDEDSIALYDRIASMAREGAIIPLRDIQPICRKQSLMTLSSTDKLGRAIEILGSGVHRVLVSDSSGSIVGILSQLKLTEFFWSEGAHFPTIDRLYTTNIRELGIASKQVLAVNSDNALADALTLMYNEGLTSVAVVDNGYNVVGNISTVDVRLLTSAARAPLLQSSCMHFISVILNERGVEKGRDAFPVFHVNPYSSLAHTVAKLVATRSHRMWVVEGSSSPSPATLATPSQTAAVLVPNTGSAPQSPAPGASFGSIPASALPGAHLSGRLSGVVSLTDILNLFAKSTGLNPSDPSEQRARRRRSSSSSVRPSIDSSRPSIDIRR</sequence>
<keyword evidence="6 9" id="KW-0963">Cytoplasm</keyword>
<dbReference type="CDD" id="cd02205">
    <property type="entry name" value="CBS_pair_SF"/>
    <property type="match status" value="1"/>
</dbReference>
<evidence type="ECO:0000259" key="12">
    <source>
        <dbReference type="PROSITE" id="PS51371"/>
    </source>
</evidence>
<keyword evidence="14" id="KW-1185">Reference proteome</keyword>
<dbReference type="KEGG" id="sapo:SAPIO_CDS1788"/>
<feature type="region of interest" description="Disordered" evidence="11">
    <location>
        <begin position="451"/>
        <end position="489"/>
    </location>
</feature>
<dbReference type="RefSeq" id="XP_016645271.1">
    <property type="nucleotide sequence ID" value="XM_016784974.1"/>
</dbReference>
<dbReference type="SUPFAM" id="SSF54631">
    <property type="entry name" value="CBS-domain pair"/>
    <property type="match status" value="2"/>
</dbReference>
<dbReference type="InterPro" id="IPR000644">
    <property type="entry name" value="CBS_dom"/>
</dbReference>
<feature type="compositionally biased region" description="Low complexity" evidence="11">
    <location>
        <begin position="18"/>
        <end position="31"/>
    </location>
</feature>
<keyword evidence="8 10" id="KW-0129">CBS domain</keyword>
<dbReference type="Gene3D" id="3.10.580.10">
    <property type="entry name" value="CBS-domain"/>
    <property type="match status" value="2"/>
</dbReference>
<organism evidence="13 14">
    <name type="scientific">Pseudallescheria apiosperma</name>
    <name type="common">Scedosporium apiospermum</name>
    <dbReference type="NCBI Taxonomy" id="563466"/>
    <lineage>
        <taxon>Eukaryota</taxon>
        <taxon>Fungi</taxon>
        <taxon>Dikarya</taxon>
        <taxon>Ascomycota</taxon>
        <taxon>Pezizomycotina</taxon>
        <taxon>Sordariomycetes</taxon>
        <taxon>Hypocreomycetidae</taxon>
        <taxon>Microascales</taxon>
        <taxon>Microascaceae</taxon>
        <taxon>Scedosporium</taxon>
    </lineage>
</organism>
<evidence type="ECO:0000256" key="1">
    <source>
        <dbReference type="ARBA" id="ARBA00002656"/>
    </source>
</evidence>
<dbReference type="GO" id="GO:0030071">
    <property type="term" value="P:regulation of mitotic metaphase/anaphase transition"/>
    <property type="evidence" value="ECO:0007669"/>
    <property type="project" value="InterPro"/>
</dbReference>
<dbReference type="GO" id="GO:0005737">
    <property type="term" value="C:cytoplasm"/>
    <property type="evidence" value="ECO:0007669"/>
    <property type="project" value="UniProtKB-SubCell"/>
</dbReference>
<proteinExistence type="inferred from homology"/>
<evidence type="ECO:0000256" key="11">
    <source>
        <dbReference type="SAM" id="MobiDB-lite"/>
    </source>
</evidence>
<dbReference type="GO" id="GO:0004865">
    <property type="term" value="F:protein serine/threonine phosphatase inhibitor activity"/>
    <property type="evidence" value="ECO:0007669"/>
    <property type="project" value="TreeGrafter"/>
</dbReference>